<comment type="cofactor">
    <cofactor evidence="1">
        <name>pyridoxal 5'-phosphate</name>
        <dbReference type="ChEBI" id="CHEBI:597326"/>
    </cofactor>
</comment>
<dbReference type="Gene3D" id="3.90.1150.10">
    <property type="entry name" value="Aspartate Aminotransferase, domain 1"/>
    <property type="match status" value="1"/>
</dbReference>
<evidence type="ECO:0000256" key="5">
    <source>
        <dbReference type="ARBA" id="ARBA00022898"/>
    </source>
</evidence>
<dbReference type="InterPro" id="IPR005814">
    <property type="entry name" value="Aminotrans_3"/>
</dbReference>
<proteinExistence type="inferred from homology"/>
<evidence type="ECO:0000256" key="6">
    <source>
        <dbReference type="RuleBase" id="RU003560"/>
    </source>
</evidence>
<dbReference type="CDD" id="cd00610">
    <property type="entry name" value="OAT_like"/>
    <property type="match status" value="1"/>
</dbReference>
<dbReference type="PIRSF" id="PIRSF000521">
    <property type="entry name" value="Transaminase_4ab_Lys_Orn"/>
    <property type="match status" value="1"/>
</dbReference>
<dbReference type="NCBIfam" id="NF002325">
    <property type="entry name" value="PRK01278.1"/>
    <property type="match status" value="1"/>
</dbReference>
<evidence type="ECO:0000256" key="3">
    <source>
        <dbReference type="ARBA" id="ARBA00022576"/>
    </source>
</evidence>
<dbReference type="AlphaFoldDB" id="A0A8H5F3N8"/>
<keyword evidence="3" id="KW-0032">Aminotransferase</keyword>
<keyword evidence="5 6" id="KW-0663">Pyridoxal phosphate</keyword>
<keyword evidence="8" id="KW-1185">Reference proteome</keyword>
<dbReference type="Pfam" id="PF00202">
    <property type="entry name" value="Aminotran_3"/>
    <property type="match status" value="1"/>
</dbReference>
<evidence type="ECO:0008006" key="9">
    <source>
        <dbReference type="Google" id="ProtNLM"/>
    </source>
</evidence>
<dbReference type="InterPro" id="IPR015421">
    <property type="entry name" value="PyrdxlP-dep_Trfase_major"/>
</dbReference>
<name>A0A8H5F3N8_9AGAR</name>
<dbReference type="InterPro" id="IPR015424">
    <property type="entry name" value="PyrdxlP-dep_Trfase"/>
</dbReference>
<evidence type="ECO:0000256" key="2">
    <source>
        <dbReference type="ARBA" id="ARBA00008954"/>
    </source>
</evidence>
<dbReference type="OrthoDB" id="10260828at2759"/>
<comment type="caution">
    <text evidence="7">The sequence shown here is derived from an EMBL/GenBank/DDBJ whole genome shotgun (WGS) entry which is preliminary data.</text>
</comment>
<dbReference type="PANTHER" id="PTHR11986">
    <property type="entry name" value="AMINOTRANSFERASE CLASS III"/>
    <property type="match status" value="1"/>
</dbReference>
<dbReference type="InterPro" id="IPR015422">
    <property type="entry name" value="PyrdxlP-dep_Trfase_small"/>
</dbReference>
<evidence type="ECO:0000313" key="8">
    <source>
        <dbReference type="Proteomes" id="UP000567179"/>
    </source>
</evidence>
<dbReference type="SUPFAM" id="SSF53383">
    <property type="entry name" value="PLP-dependent transferases"/>
    <property type="match status" value="1"/>
</dbReference>
<dbReference type="Gene3D" id="3.40.640.10">
    <property type="entry name" value="Type I PLP-dependent aspartate aminotransferase-like (Major domain)"/>
    <property type="match status" value="1"/>
</dbReference>
<evidence type="ECO:0000256" key="4">
    <source>
        <dbReference type="ARBA" id="ARBA00022679"/>
    </source>
</evidence>
<protein>
    <recommendedName>
        <fullName evidence="9">Acetylornithine transaminase</fullName>
    </recommendedName>
</protein>
<evidence type="ECO:0000313" key="7">
    <source>
        <dbReference type="EMBL" id="KAF5322529.1"/>
    </source>
</evidence>
<dbReference type="GO" id="GO:0030170">
    <property type="term" value="F:pyridoxal phosphate binding"/>
    <property type="evidence" value="ECO:0007669"/>
    <property type="project" value="InterPro"/>
</dbReference>
<dbReference type="GO" id="GO:0005759">
    <property type="term" value="C:mitochondrial matrix"/>
    <property type="evidence" value="ECO:0007669"/>
    <property type="project" value="TreeGrafter"/>
</dbReference>
<reference evidence="7 8" key="1">
    <citation type="journal article" date="2020" name="ISME J.">
        <title>Uncovering the hidden diversity of litter-decomposition mechanisms in mushroom-forming fungi.</title>
        <authorList>
            <person name="Floudas D."/>
            <person name="Bentzer J."/>
            <person name="Ahren D."/>
            <person name="Johansson T."/>
            <person name="Persson P."/>
            <person name="Tunlid A."/>
        </authorList>
    </citation>
    <scope>NUCLEOTIDE SEQUENCE [LARGE SCALE GENOMIC DNA]</scope>
    <source>
        <strain evidence="7 8">CBS 101986</strain>
    </source>
</reference>
<gene>
    <name evidence="7" type="ORF">D9619_000988</name>
</gene>
<sequence>MKPAQTMPRRVLARSAPRGQAISMRGMASGPSKKYLNPTHSFDAPPSAAAQQSIAAFNEYMLPVYERPPFVLSHGKGSYVFDTEGRKYLDFSAGIAVNALGHADEGVLKVINEEAGKLMHASNVYHNAHAPALAETLVRTTQTEGGVGYARGGTRDATPSKIKVFFANSGAEANEGALKVARRYGKHLFAAANPTADLSSCNKTRIACFEGSFHGRTMGALSVTTNAKYQAPFTPLIPGVDVGKLNDVEGIERLVTPETCGVIVEPIQGEGGINPASEAFLRRLRERCDEVGAVLIFDEIQRWRLCGLFRTGNMWAHSHLPVECHPDIVTMAKPLANGFPIGAFMVKNEIAAPMSAGTHGTTFGGSPLACAIGNHVVQRLAQPSFVKGICETAAHLDARLAALPGWFPDVLQPGVRGRGLIRGLGFKDGAMPGKVAGLARERGVFVLTAGKDAVRLVPSLNVGRDEVDLAMDVLESCLSTL</sequence>
<organism evidence="7 8">
    <name type="scientific">Psilocybe cf. subviscida</name>
    <dbReference type="NCBI Taxonomy" id="2480587"/>
    <lineage>
        <taxon>Eukaryota</taxon>
        <taxon>Fungi</taxon>
        <taxon>Dikarya</taxon>
        <taxon>Basidiomycota</taxon>
        <taxon>Agaricomycotina</taxon>
        <taxon>Agaricomycetes</taxon>
        <taxon>Agaricomycetidae</taxon>
        <taxon>Agaricales</taxon>
        <taxon>Agaricineae</taxon>
        <taxon>Strophariaceae</taxon>
        <taxon>Psilocybe</taxon>
    </lineage>
</organism>
<evidence type="ECO:0000256" key="1">
    <source>
        <dbReference type="ARBA" id="ARBA00001933"/>
    </source>
</evidence>
<dbReference type="Proteomes" id="UP000567179">
    <property type="component" value="Unassembled WGS sequence"/>
</dbReference>
<dbReference type="GO" id="GO:0042802">
    <property type="term" value="F:identical protein binding"/>
    <property type="evidence" value="ECO:0007669"/>
    <property type="project" value="TreeGrafter"/>
</dbReference>
<comment type="similarity">
    <text evidence="2 6">Belongs to the class-III pyridoxal-phosphate-dependent aminotransferase family.</text>
</comment>
<accession>A0A8H5F3N8</accession>
<dbReference type="GO" id="GO:0008483">
    <property type="term" value="F:transaminase activity"/>
    <property type="evidence" value="ECO:0007669"/>
    <property type="project" value="UniProtKB-KW"/>
</dbReference>
<dbReference type="EMBL" id="JAACJJ010000028">
    <property type="protein sequence ID" value="KAF5322529.1"/>
    <property type="molecule type" value="Genomic_DNA"/>
</dbReference>
<dbReference type="PANTHER" id="PTHR11986:SF79">
    <property type="entry name" value="ACETYLORNITHINE AMINOTRANSFERASE, MITOCHONDRIAL"/>
    <property type="match status" value="1"/>
</dbReference>
<dbReference type="FunFam" id="3.40.640.10:FF:000004">
    <property type="entry name" value="Acetylornithine aminotransferase"/>
    <property type="match status" value="1"/>
</dbReference>
<keyword evidence="4" id="KW-0808">Transferase</keyword>
<dbReference type="InterPro" id="IPR050103">
    <property type="entry name" value="Class-III_PLP-dep_AT"/>
</dbReference>